<dbReference type="PANTHER" id="PTHR21496:SF0">
    <property type="entry name" value="RIESKE DOMAIN-CONTAINING PROTEIN"/>
    <property type="match status" value="1"/>
</dbReference>
<dbReference type="EMBL" id="LAZR01039768">
    <property type="protein sequence ID" value="KKL16182.1"/>
    <property type="molecule type" value="Genomic_DNA"/>
</dbReference>
<dbReference type="InterPro" id="IPR036922">
    <property type="entry name" value="Rieske_2Fe-2S_sf"/>
</dbReference>
<feature type="domain" description="Rieske" evidence="6">
    <location>
        <begin position="4"/>
        <end position="100"/>
    </location>
</feature>
<dbReference type="PANTHER" id="PTHR21496">
    <property type="entry name" value="FERREDOXIN-RELATED"/>
    <property type="match status" value="1"/>
</dbReference>
<evidence type="ECO:0000313" key="7">
    <source>
        <dbReference type="EMBL" id="KKL16182.1"/>
    </source>
</evidence>
<comment type="cofactor">
    <cofactor evidence="5">
        <name>[2Fe-2S] cluster</name>
        <dbReference type="ChEBI" id="CHEBI:190135"/>
    </cofactor>
</comment>
<dbReference type="PROSITE" id="PS51296">
    <property type="entry name" value="RIESKE"/>
    <property type="match status" value="1"/>
</dbReference>
<dbReference type="Gene3D" id="2.102.10.10">
    <property type="entry name" value="Rieske [2Fe-2S] iron-sulphur domain"/>
    <property type="match status" value="1"/>
</dbReference>
<protein>
    <recommendedName>
        <fullName evidence="6">Rieske domain-containing protein</fullName>
    </recommendedName>
</protein>
<dbReference type="AlphaFoldDB" id="A0A0F9BQN9"/>
<dbReference type="GO" id="GO:0046872">
    <property type="term" value="F:metal ion binding"/>
    <property type="evidence" value="ECO:0007669"/>
    <property type="project" value="UniProtKB-KW"/>
</dbReference>
<evidence type="ECO:0000256" key="1">
    <source>
        <dbReference type="ARBA" id="ARBA00022714"/>
    </source>
</evidence>
<dbReference type="CDD" id="cd03528">
    <property type="entry name" value="Rieske_RO_ferredoxin"/>
    <property type="match status" value="1"/>
</dbReference>
<evidence type="ECO:0000256" key="3">
    <source>
        <dbReference type="ARBA" id="ARBA00023004"/>
    </source>
</evidence>
<proteinExistence type="predicted"/>
<keyword evidence="3" id="KW-0408">Iron</keyword>
<keyword evidence="4" id="KW-0411">Iron-sulfur</keyword>
<organism evidence="7">
    <name type="scientific">marine sediment metagenome</name>
    <dbReference type="NCBI Taxonomy" id="412755"/>
    <lineage>
        <taxon>unclassified sequences</taxon>
        <taxon>metagenomes</taxon>
        <taxon>ecological metagenomes</taxon>
    </lineage>
</organism>
<comment type="caution">
    <text evidence="7">The sequence shown here is derived from an EMBL/GenBank/DDBJ whole genome shotgun (WGS) entry which is preliminary data.</text>
</comment>
<accession>A0A0F9BQN9</accession>
<dbReference type="SUPFAM" id="SSF50022">
    <property type="entry name" value="ISP domain"/>
    <property type="match status" value="1"/>
</dbReference>
<evidence type="ECO:0000259" key="6">
    <source>
        <dbReference type="PROSITE" id="PS51296"/>
    </source>
</evidence>
<dbReference type="Pfam" id="PF00355">
    <property type="entry name" value="Rieske"/>
    <property type="match status" value="1"/>
</dbReference>
<keyword evidence="2" id="KW-0479">Metal-binding</keyword>
<sequence>MTEWVTVAKTEDVPEGTMVGAEVGGVRLLVANVEGRYWSIGAVCSHESGPLADGELDGNILTCPWHGGRFNVETGEAVGPPPESDEPVYEVRVEGDEIQVAEPDA</sequence>
<evidence type="ECO:0000256" key="5">
    <source>
        <dbReference type="ARBA" id="ARBA00034078"/>
    </source>
</evidence>
<name>A0A0F9BQN9_9ZZZZ</name>
<reference evidence="7" key="1">
    <citation type="journal article" date="2015" name="Nature">
        <title>Complex archaea that bridge the gap between prokaryotes and eukaryotes.</title>
        <authorList>
            <person name="Spang A."/>
            <person name="Saw J.H."/>
            <person name="Jorgensen S.L."/>
            <person name="Zaremba-Niedzwiedzka K."/>
            <person name="Martijn J."/>
            <person name="Lind A.E."/>
            <person name="van Eijk R."/>
            <person name="Schleper C."/>
            <person name="Guy L."/>
            <person name="Ettema T.J."/>
        </authorList>
    </citation>
    <scope>NUCLEOTIDE SEQUENCE</scope>
</reference>
<evidence type="ECO:0000256" key="4">
    <source>
        <dbReference type="ARBA" id="ARBA00023014"/>
    </source>
</evidence>
<gene>
    <name evidence="7" type="ORF">LCGC14_2498150</name>
</gene>
<keyword evidence="1" id="KW-0001">2Fe-2S</keyword>
<dbReference type="GO" id="GO:0051537">
    <property type="term" value="F:2 iron, 2 sulfur cluster binding"/>
    <property type="evidence" value="ECO:0007669"/>
    <property type="project" value="UniProtKB-KW"/>
</dbReference>
<evidence type="ECO:0000256" key="2">
    <source>
        <dbReference type="ARBA" id="ARBA00022723"/>
    </source>
</evidence>
<dbReference type="InterPro" id="IPR017941">
    <property type="entry name" value="Rieske_2Fe-2S"/>
</dbReference>